<feature type="domain" description="ABC transporter" evidence="5">
    <location>
        <begin position="4"/>
        <end position="244"/>
    </location>
</feature>
<dbReference type="InterPro" id="IPR029439">
    <property type="entry name" value="Wzt_C"/>
</dbReference>
<sequence length="413" mass="45685">MPAIQVDGLSKMYRIYARPKDRLIEYLVRGRKRHQEFWALRDVTFQAPTGSTFGLMGENGSGKSTLLQLLAGTLTPTSGVRRVRGRVSAILELGAGFNPDFTGRENVLMTGAIMGIARREMAARLEDVIAFAEIGDFIDRPLRMYSTGMYLRLAFAAATTVDPDVLIVDEALSVGDEYFQKRCIDRIETFRKAGRTIVFCSHNSYQLRMVCEQAIWLRAGRVAMMGDTLKVVTEYESYLRGRMAERCADPPVSGPATGQRGPRPAPWITDVSLIVNGQAGARHEVQTGDDLAIAVSYEVPAPPAAVHVGVRIFRNDGIVCYGAGTHLDGLTPPPTSGSVILTFPNIQLLAGEYYVSVHLLDETGLHHYEERRRACSFRVYQPFIAIGLCQLRHEWSVEATPKDAAYLHSEMVG</sequence>
<dbReference type="PANTHER" id="PTHR46743">
    <property type="entry name" value="TEICHOIC ACIDS EXPORT ATP-BINDING PROTEIN TAGH"/>
    <property type="match status" value="1"/>
</dbReference>
<dbReference type="PANTHER" id="PTHR46743:SF2">
    <property type="entry name" value="TEICHOIC ACIDS EXPORT ATP-BINDING PROTEIN TAGH"/>
    <property type="match status" value="1"/>
</dbReference>
<dbReference type="InterPro" id="IPR003593">
    <property type="entry name" value="AAA+_ATPase"/>
</dbReference>
<dbReference type="GO" id="GO:0005524">
    <property type="term" value="F:ATP binding"/>
    <property type="evidence" value="ECO:0007669"/>
    <property type="project" value="UniProtKB-KW"/>
</dbReference>
<dbReference type="Pfam" id="PF14524">
    <property type="entry name" value="Wzt_C"/>
    <property type="match status" value="1"/>
</dbReference>
<dbReference type="CDD" id="cd03220">
    <property type="entry name" value="ABC_KpsT_Wzt"/>
    <property type="match status" value="1"/>
</dbReference>
<protein>
    <submittedName>
        <fullName evidence="6">Teichoic acid ABC transporter ATP-binding protein</fullName>
    </submittedName>
</protein>
<comment type="similarity">
    <text evidence="1">Belongs to the ABC transporter superfamily.</text>
</comment>
<evidence type="ECO:0000313" key="7">
    <source>
        <dbReference type="Proteomes" id="UP000334340"/>
    </source>
</evidence>
<keyword evidence="4 6" id="KW-0067">ATP-binding</keyword>
<evidence type="ECO:0000313" key="6">
    <source>
        <dbReference type="EMBL" id="VUZ85701.1"/>
    </source>
</evidence>
<keyword evidence="2" id="KW-0813">Transport</keyword>
<dbReference type="CDD" id="cd10147">
    <property type="entry name" value="Wzt_C-like"/>
    <property type="match status" value="1"/>
</dbReference>
<accession>A0A564ZK41</accession>
<name>A0A564ZK41_9BACT</name>
<dbReference type="GO" id="GO:0016020">
    <property type="term" value="C:membrane"/>
    <property type="evidence" value="ECO:0007669"/>
    <property type="project" value="InterPro"/>
</dbReference>
<dbReference type="SUPFAM" id="SSF52540">
    <property type="entry name" value="P-loop containing nucleoside triphosphate hydrolases"/>
    <property type="match status" value="1"/>
</dbReference>
<dbReference type="GO" id="GO:0140359">
    <property type="term" value="F:ABC-type transporter activity"/>
    <property type="evidence" value="ECO:0007669"/>
    <property type="project" value="InterPro"/>
</dbReference>
<gene>
    <name evidence="6" type="ORF">MELA_02086</name>
</gene>
<dbReference type="InterPro" id="IPR027417">
    <property type="entry name" value="P-loop_NTPase"/>
</dbReference>
<dbReference type="Pfam" id="PF00005">
    <property type="entry name" value="ABC_tran"/>
    <property type="match status" value="1"/>
</dbReference>
<evidence type="ECO:0000256" key="1">
    <source>
        <dbReference type="ARBA" id="ARBA00005417"/>
    </source>
</evidence>
<dbReference type="AlphaFoldDB" id="A0A564ZK41"/>
<dbReference type="Gene3D" id="2.70.50.60">
    <property type="entry name" value="abc- transporter (atp binding component) like domain"/>
    <property type="match status" value="1"/>
</dbReference>
<dbReference type="SMART" id="SM00382">
    <property type="entry name" value="AAA"/>
    <property type="match status" value="1"/>
</dbReference>
<evidence type="ECO:0000259" key="5">
    <source>
        <dbReference type="PROSITE" id="PS50893"/>
    </source>
</evidence>
<dbReference type="GO" id="GO:0016887">
    <property type="term" value="F:ATP hydrolysis activity"/>
    <property type="evidence" value="ECO:0007669"/>
    <property type="project" value="InterPro"/>
</dbReference>
<dbReference type="Proteomes" id="UP000334340">
    <property type="component" value="Unassembled WGS sequence"/>
</dbReference>
<dbReference type="InterPro" id="IPR015860">
    <property type="entry name" value="ABC_transpr_TagH-like"/>
</dbReference>
<proteinExistence type="inferred from homology"/>
<dbReference type="Gene3D" id="3.40.50.300">
    <property type="entry name" value="P-loop containing nucleotide triphosphate hydrolases"/>
    <property type="match status" value="1"/>
</dbReference>
<evidence type="ECO:0000256" key="2">
    <source>
        <dbReference type="ARBA" id="ARBA00022448"/>
    </source>
</evidence>
<dbReference type="InterPro" id="IPR003439">
    <property type="entry name" value="ABC_transporter-like_ATP-bd"/>
</dbReference>
<reference evidence="6 7" key="1">
    <citation type="submission" date="2019-07" db="EMBL/GenBank/DDBJ databases">
        <authorList>
            <person name="Cremers G."/>
        </authorList>
    </citation>
    <scope>NUCLEOTIDE SEQUENCE [LARGE SCALE GENOMIC DNA]</scope>
</reference>
<keyword evidence="3" id="KW-0547">Nucleotide-binding</keyword>
<organism evidence="6 7">
    <name type="scientific">Candidatus Methylomirabilis lanthanidiphila</name>
    <dbReference type="NCBI Taxonomy" id="2211376"/>
    <lineage>
        <taxon>Bacteria</taxon>
        <taxon>Candidatus Methylomirabilota</taxon>
        <taxon>Candidatus Methylomirabilia</taxon>
        <taxon>Candidatus Methylomirabilales</taxon>
        <taxon>Candidatus Methylomirabilaceae</taxon>
        <taxon>Candidatus Methylomirabilis</taxon>
    </lineage>
</organism>
<keyword evidence="7" id="KW-1185">Reference proteome</keyword>
<dbReference type="PROSITE" id="PS50893">
    <property type="entry name" value="ABC_TRANSPORTER_2"/>
    <property type="match status" value="1"/>
</dbReference>
<evidence type="ECO:0000256" key="3">
    <source>
        <dbReference type="ARBA" id="ARBA00022741"/>
    </source>
</evidence>
<evidence type="ECO:0000256" key="4">
    <source>
        <dbReference type="ARBA" id="ARBA00022840"/>
    </source>
</evidence>
<dbReference type="EMBL" id="CABIKM010000031">
    <property type="protein sequence ID" value="VUZ85701.1"/>
    <property type="molecule type" value="Genomic_DNA"/>
</dbReference>
<dbReference type="InterPro" id="IPR050683">
    <property type="entry name" value="Bact_Polysacc_Export_ATP-bd"/>
</dbReference>